<evidence type="ECO:0000313" key="1">
    <source>
        <dbReference type="EMBL" id="GET91733.1"/>
    </source>
</evidence>
<gene>
    <name evidence="1" type="ORF">LtaPh_3241100</name>
</gene>
<reference evidence="1" key="1">
    <citation type="submission" date="2019-11" db="EMBL/GenBank/DDBJ databases">
        <title>Leishmania tarentolae CDS.</title>
        <authorList>
            <person name="Goto Y."/>
            <person name="Yamagishi J."/>
        </authorList>
    </citation>
    <scope>NUCLEOTIDE SEQUENCE [LARGE SCALE GENOMIC DNA]</scope>
    <source>
        <strain evidence="1">Parrot Tar II</strain>
    </source>
</reference>
<name>A0A640KQ46_LEITA</name>
<dbReference type="VEuPathDB" id="TriTrypDB:LtaPh_3241100"/>
<evidence type="ECO:0008006" key="3">
    <source>
        <dbReference type="Google" id="ProtNLM"/>
    </source>
</evidence>
<organism evidence="1 2">
    <name type="scientific">Leishmania tarentolae</name>
    <name type="common">Sauroleishmania tarentolae</name>
    <dbReference type="NCBI Taxonomy" id="5689"/>
    <lineage>
        <taxon>Eukaryota</taxon>
        <taxon>Discoba</taxon>
        <taxon>Euglenozoa</taxon>
        <taxon>Kinetoplastea</taxon>
        <taxon>Metakinetoplastina</taxon>
        <taxon>Trypanosomatida</taxon>
        <taxon>Trypanosomatidae</taxon>
        <taxon>Leishmaniinae</taxon>
        <taxon>Leishmania</taxon>
        <taxon>lizard Leishmania</taxon>
    </lineage>
</organism>
<protein>
    <recommendedName>
        <fullName evidence="3">PIN domain-containing protein</fullName>
    </recommendedName>
</protein>
<keyword evidence="2" id="KW-1185">Reference proteome</keyword>
<dbReference type="OrthoDB" id="270286at2759"/>
<comment type="caution">
    <text evidence="1">The sequence shown here is derived from an EMBL/GenBank/DDBJ whole genome shotgun (WGS) entry which is preliminary data.</text>
</comment>
<dbReference type="InterPro" id="IPR011990">
    <property type="entry name" value="TPR-like_helical_dom_sf"/>
</dbReference>
<proteinExistence type="predicted"/>
<dbReference type="Gene3D" id="1.25.40.10">
    <property type="entry name" value="Tetratricopeptide repeat domain"/>
    <property type="match status" value="1"/>
</dbReference>
<dbReference type="AlphaFoldDB" id="A0A640KQ46"/>
<evidence type="ECO:0000313" key="2">
    <source>
        <dbReference type="Proteomes" id="UP000419144"/>
    </source>
</evidence>
<accession>A0A640KQ46</accession>
<dbReference type="EMBL" id="BLBS01000049">
    <property type="protein sequence ID" value="GET91733.1"/>
    <property type="molecule type" value="Genomic_DNA"/>
</dbReference>
<sequence length="652" mass="72759">MDEVCERLLHSLPFTHLPVCIRRTQYPPPTTSLLSHSTCFCSCARFCAPVYFPHTPSVLDICALCVCTHPTSSPPRKSPGGQVTPRVEDLVHVPPQMPARFISGAPSPFILAASRAQSWVDVLRAYSKCCDYLQGVYQPTPVELEHGLSCMPHSQSTSLFYYGLIKAPIAPSTPDKTLVQAVLKRYKECGSIAGLRRVIQEDVNSATLEGARGKVALACTAGLWEDALATLLSHPPLIDSAAQRRAVLSTLCNNDQWRLALSVLHMEPKVDLHPIMVRPLVRCFGRLHDHRSALRLTAAALAAGHSISLPLLSALLPTLQETGKWDVALHVAHDLQLLSVTRAQARANVLMYNKLVDCLYEADVYAAFSLEDVVQQMVYRMRPRDWEGHCRTSGAKQFRLHSPIDVFQQFQSLLMALTSVYSKAMGVPRWFSRSISSIVDSALRENTALIVLDTNFLLQLVKKQLSLEHFYAYIKQQYPSMRQYHFATVVVPFTTISEAYAHIWGPKEHFPAHVRKLLWSRAVNLLQQPNVYVLSIAAEYPCSSLNIIPRLAYRTMPGNVAGAFQRDPDLRILSVCATLQHYFRIAKVTESLGGSTIPEGVALFSLLKYHVRRYCKTVNGCCVDRLLLCTLDKRMSRGAVQMGVRVFPCLSP</sequence>
<dbReference type="Proteomes" id="UP000419144">
    <property type="component" value="Unassembled WGS sequence"/>
</dbReference>